<feature type="transmembrane region" description="Helical" evidence="6">
    <location>
        <begin position="153"/>
        <end position="171"/>
    </location>
</feature>
<feature type="transmembrane region" description="Helical" evidence="6">
    <location>
        <begin position="6"/>
        <end position="25"/>
    </location>
</feature>
<protein>
    <submittedName>
        <fullName evidence="8">VTT domain-containing protein</fullName>
    </submittedName>
</protein>
<dbReference type="PANTHER" id="PTHR42709">
    <property type="entry name" value="ALKALINE PHOSPHATASE LIKE PROTEIN"/>
    <property type="match status" value="1"/>
</dbReference>
<comment type="subcellular location">
    <subcellularLocation>
        <location evidence="1">Cell membrane</location>
        <topology evidence="1">Multi-pass membrane protein</topology>
    </subcellularLocation>
</comment>
<gene>
    <name evidence="8" type="ORF">HUW51_14975</name>
</gene>
<dbReference type="Proteomes" id="UP000515237">
    <property type="component" value="Chromosome"/>
</dbReference>
<evidence type="ECO:0000259" key="7">
    <source>
        <dbReference type="Pfam" id="PF09335"/>
    </source>
</evidence>
<evidence type="ECO:0000256" key="6">
    <source>
        <dbReference type="SAM" id="Phobius"/>
    </source>
</evidence>
<organism evidence="8 9">
    <name type="scientific">Adhaeribacter swui</name>
    <dbReference type="NCBI Taxonomy" id="2086471"/>
    <lineage>
        <taxon>Bacteria</taxon>
        <taxon>Pseudomonadati</taxon>
        <taxon>Bacteroidota</taxon>
        <taxon>Cytophagia</taxon>
        <taxon>Cytophagales</taxon>
        <taxon>Hymenobacteraceae</taxon>
        <taxon>Adhaeribacter</taxon>
    </lineage>
</organism>
<sequence>MKRLLYIFLCCCILIIITFLLFGDLENRITTYVHSEQSVVTFTFLSLGFLAFDTLLPVPSSLLMILNGKVLGFLGGSLVSWAGSLVSSVLGFYLGRSANPLFDKFFSAQDKTFSNNFFRKYGNMALLVSKALPILSEAVSFVAGTTAMSFKTFLLYSALGHLIISLVYGYLGSFSNSLHSGLITVIIILSTVFLGWLVQYFLKNKQESENK</sequence>
<proteinExistence type="predicted"/>
<dbReference type="EMBL" id="CP055156">
    <property type="protein sequence ID" value="QNF33960.1"/>
    <property type="molecule type" value="Genomic_DNA"/>
</dbReference>
<feature type="domain" description="VTT" evidence="7">
    <location>
        <begin position="58"/>
        <end position="173"/>
    </location>
</feature>
<evidence type="ECO:0000256" key="1">
    <source>
        <dbReference type="ARBA" id="ARBA00004651"/>
    </source>
</evidence>
<keyword evidence="9" id="KW-1185">Reference proteome</keyword>
<accession>A0A7G7G9X6</accession>
<dbReference type="PANTHER" id="PTHR42709:SF6">
    <property type="entry name" value="UNDECAPRENYL PHOSPHATE TRANSPORTER A"/>
    <property type="match status" value="1"/>
</dbReference>
<name>A0A7G7G9X6_9BACT</name>
<keyword evidence="4 6" id="KW-1133">Transmembrane helix</keyword>
<keyword evidence="5 6" id="KW-0472">Membrane</keyword>
<evidence type="ECO:0000256" key="2">
    <source>
        <dbReference type="ARBA" id="ARBA00022475"/>
    </source>
</evidence>
<dbReference type="AlphaFoldDB" id="A0A7G7G9X6"/>
<evidence type="ECO:0000313" key="8">
    <source>
        <dbReference type="EMBL" id="QNF33960.1"/>
    </source>
</evidence>
<evidence type="ECO:0000256" key="3">
    <source>
        <dbReference type="ARBA" id="ARBA00022692"/>
    </source>
</evidence>
<feature type="transmembrane region" description="Helical" evidence="6">
    <location>
        <begin position="70"/>
        <end position="94"/>
    </location>
</feature>
<keyword evidence="3 6" id="KW-0812">Transmembrane</keyword>
<dbReference type="RefSeq" id="WP_185270442.1">
    <property type="nucleotide sequence ID" value="NZ_CP055156.1"/>
</dbReference>
<dbReference type="GO" id="GO:0005886">
    <property type="term" value="C:plasma membrane"/>
    <property type="evidence" value="ECO:0007669"/>
    <property type="project" value="UniProtKB-SubCell"/>
</dbReference>
<evidence type="ECO:0000256" key="5">
    <source>
        <dbReference type="ARBA" id="ARBA00023136"/>
    </source>
</evidence>
<evidence type="ECO:0000256" key="4">
    <source>
        <dbReference type="ARBA" id="ARBA00022989"/>
    </source>
</evidence>
<dbReference type="InterPro" id="IPR032816">
    <property type="entry name" value="VTT_dom"/>
</dbReference>
<evidence type="ECO:0000313" key="9">
    <source>
        <dbReference type="Proteomes" id="UP000515237"/>
    </source>
</evidence>
<dbReference type="KEGG" id="aswu:HUW51_14975"/>
<keyword evidence="2" id="KW-1003">Cell membrane</keyword>
<reference evidence="8 9" key="1">
    <citation type="journal article" date="2018" name="Int. J. Syst. Evol. Microbiol.">
        <title>Adhaeribacter swui sp. nov., isolated from wet mud.</title>
        <authorList>
            <person name="Kim D.U."/>
            <person name="Kim K.W."/>
            <person name="Kang M.S."/>
            <person name="Kim J.Y."/>
            <person name="Jang J.H."/>
            <person name="Kim M.K."/>
        </authorList>
    </citation>
    <scope>NUCLEOTIDE SEQUENCE [LARGE SCALE GENOMIC DNA]</scope>
    <source>
        <strain evidence="8 9">KCTC 52873</strain>
    </source>
</reference>
<dbReference type="Pfam" id="PF09335">
    <property type="entry name" value="VTT_dom"/>
    <property type="match status" value="1"/>
</dbReference>
<feature type="transmembrane region" description="Helical" evidence="6">
    <location>
        <begin position="37"/>
        <end position="58"/>
    </location>
</feature>
<dbReference type="InterPro" id="IPR051311">
    <property type="entry name" value="DedA_domain"/>
</dbReference>
<feature type="transmembrane region" description="Helical" evidence="6">
    <location>
        <begin position="177"/>
        <end position="202"/>
    </location>
</feature>